<name>A0A919JVD6_9ACTN</name>
<dbReference type="RefSeq" id="WP_203781831.1">
    <property type="nucleotide sequence ID" value="NZ_BOMV01000033.1"/>
</dbReference>
<dbReference type="Proteomes" id="UP000636960">
    <property type="component" value="Unassembled WGS sequence"/>
</dbReference>
<comment type="caution">
    <text evidence="1">The sequence shown here is derived from an EMBL/GenBank/DDBJ whole genome shotgun (WGS) entry which is preliminary data.</text>
</comment>
<accession>A0A919JVD6</accession>
<protein>
    <submittedName>
        <fullName evidence="1">Uncharacterized protein</fullName>
    </submittedName>
</protein>
<dbReference type="AlphaFoldDB" id="A0A919JVD6"/>
<reference evidence="1" key="1">
    <citation type="submission" date="2021-01" db="EMBL/GenBank/DDBJ databases">
        <title>Whole genome shotgun sequence of Actinoplanes rishiriensis NBRC 108556.</title>
        <authorList>
            <person name="Komaki H."/>
            <person name="Tamura T."/>
        </authorList>
    </citation>
    <scope>NUCLEOTIDE SEQUENCE</scope>
    <source>
        <strain evidence="1">NBRC 108556</strain>
    </source>
</reference>
<evidence type="ECO:0000313" key="1">
    <source>
        <dbReference type="EMBL" id="GIE95535.1"/>
    </source>
</evidence>
<organism evidence="1 2">
    <name type="scientific">Paractinoplanes rishiriensis</name>
    <dbReference type="NCBI Taxonomy" id="1050105"/>
    <lineage>
        <taxon>Bacteria</taxon>
        <taxon>Bacillati</taxon>
        <taxon>Actinomycetota</taxon>
        <taxon>Actinomycetes</taxon>
        <taxon>Micromonosporales</taxon>
        <taxon>Micromonosporaceae</taxon>
        <taxon>Paractinoplanes</taxon>
    </lineage>
</organism>
<evidence type="ECO:0000313" key="2">
    <source>
        <dbReference type="Proteomes" id="UP000636960"/>
    </source>
</evidence>
<sequence length="104" mass="11845">MAEHYSRMAGTLRFWKSKAAAYQRLHTARVGWSLVAGAALPVLVQYQGLRQQESDFYDCTRDLLDNASDDPKELKKQVDSYIEMVNRIRKVGRRVETSSPPSAL</sequence>
<dbReference type="EMBL" id="BOMV01000033">
    <property type="protein sequence ID" value="GIE95535.1"/>
    <property type="molecule type" value="Genomic_DNA"/>
</dbReference>
<proteinExistence type="predicted"/>
<gene>
    <name evidence="1" type="ORF">Ari01nite_30000</name>
</gene>
<keyword evidence="2" id="KW-1185">Reference proteome</keyword>